<dbReference type="GO" id="GO:0003676">
    <property type="term" value="F:nucleic acid binding"/>
    <property type="evidence" value="ECO:0007669"/>
    <property type="project" value="InterPro"/>
</dbReference>
<sequence>MRKNVIEVDDDDVDFLSQVAAVEAAALSAKRRKFSTTSATPTANSSTPKPDTPTDTEGAYLSVLRGNRSPLLKQQFAATSSSVRNNNSNNNSSTFAGADSGGGGDSCFKCGKSGHWARDCDASGSHALSLDPSVPEKACPCGLGSCLVLTANTEKNRGRNFFEWCDNPSGTDNMTIRRQTYTTNPSVHDLSCPCGAGSCLTLTTKTGKNIGRQFYRCPGGQEPDTRQSQKERKKAQAVHESPLHDFGWFGGCGFFKWCDDQTMATGLPESVHTPKVHKNIHEVNSKSSSASGSSCYKCGKDGHWSRDCPQSSHHSTPVSKGNSTSSNTCYKCGQPGHWAKDCSSGGNVTGRYGQY</sequence>
<evidence type="ECO:0000256" key="3">
    <source>
        <dbReference type="ARBA" id="ARBA00022833"/>
    </source>
</evidence>
<keyword evidence="9" id="KW-1185">Reference proteome</keyword>
<reference evidence="8" key="1">
    <citation type="submission" date="2022-12" db="EMBL/GenBank/DDBJ databases">
        <title>Draft genome assemblies for two species of Escallonia (Escalloniales).</title>
        <authorList>
            <person name="Chanderbali A."/>
            <person name="Dervinis C."/>
            <person name="Anghel I."/>
            <person name="Soltis D."/>
            <person name="Soltis P."/>
            <person name="Zapata F."/>
        </authorList>
    </citation>
    <scope>NUCLEOTIDE SEQUENCE</scope>
    <source>
        <strain evidence="8">UCBG64.0493</strain>
        <tissue evidence="8">Leaf</tissue>
    </source>
</reference>
<feature type="compositionally biased region" description="Low complexity" evidence="5">
    <location>
        <begin position="80"/>
        <end position="98"/>
    </location>
</feature>
<comment type="caution">
    <text evidence="8">The sequence shown here is derived from an EMBL/GenBank/DDBJ whole genome shotgun (WGS) entry which is preliminary data.</text>
</comment>
<accession>A0AA88V4W2</accession>
<keyword evidence="1" id="KW-0479">Metal-binding</keyword>
<dbReference type="SUPFAM" id="SSF57756">
    <property type="entry name" value="Retrovirus zinc finger-like domains"/>
    <property type="match status" value="2"/>
</dbReference>
<evidence type="ECO:0000313" key="9">
    <source>
        <dbReference type="Proteomes" id="UP001188597"/>
    </source>
</evidence>
<feature type="region of interest" description="Disordered" evidence="5">
    <location>
        <begin position="27"/>
        <end position="58"/>
    </location>
</feature>
<evidence type="ECO:0000259" key="6">
    <source>
        <dbReference type="PROSITE" id="PS50158"/>
    </source>
</evidence>
<evidence type="ECO:0000256" key="2">
    <source>
        <dbReference type="ARBA" id="ARBA00022771"/>
    </source>
</evidence>
<dbReference type="SMART" id="SM00343">
    <property type="entry name" value="ZnF_C2HC"/>
    <property type="match status" value="3"/>
</dbReference>
<organism evidence="8 9">
    <name type="scientific">Escallonia herrerae</name>
    <dbReference type="NCBI Taxonomy" id="1293975"/>
    <lineage>
        <taxon>Eukaryota</taxon>
        <taxon>Viridiplantae</taxon>
        <taxon>Streptophyta</taxon>
        <taxon>Embryophyta</taxon>
        <taxon>Tracheophyta</taxon>
        <taxon>Spermatophyta</taxon>
        <taxon>Magnoliopsida</taxon>
        <taxon>eudicotyledons</taxon>
        <taxon>Gunneridae</taxon>
        <taxon>Pentapetalae</taxon>
        <taxon>asterids</taxon>
        <taxon>campanulids</taxon>
        <taxon>Escalloniales</taxon>
        <taxon>Escalloniaceae</taxon>
        <taxon>Escallonia</taxon>
    </lineage>
</organism>
<feature type="domain" description="CCHC-type" evidence="6">
    <location>
        <begin position="295"/>
        <end position="310"/>
    </location>
</feature>
<dbReference type="EMBL" id="JAVXUP010002712">
    <property type="protein sequence ID" value="KAK3001792.1"/>
    <property type="molecule type" value="Genomic_DNA"/>
</dbReference>
<dbReference type="Gene3D" id="4.10.60.10">
    <property type="entry name" value="Zinc finger, CCHC-type"/>
    <property type="match status" value="3"/>
</dbReference>
<feature type="domain" description="CCHC-type" evidence="6">
    <location>
        <begin position="329"/>
        <end position="342"/>
    </location>
</feature>
<dbReference type="GO" id="GO:0008270">
    <property type="term" value="F:zinc ion binding"/>
    <property type="evidence" value="ECO:0007669"/>
    <property type="project" value="UniProtKB-KW"/>
</dbReference>
<evidence type="ECO:0000313" key="8">
    <source>
        <dbReference type="EMBL" id="KAK3001792.1"/>
    </source>
</evidence>
<feature type="domain" description="CCHC-type" evidence="6">
    <location>
        <begin position="107"/>
        <end position="120"/>
    </location>
</feature>
<evidence type="ECO:0000259" key="7">
    <source>
        <dbReference type="PROSITE" id="PS51999"/>
    </source>
</evidence>
<feature type="compositionally biased region" description="Low complexity" evidence="5">
    <location>
        <begin position="35"/>
        <end position="56"/>
    </location>
</feature>
<protein>
    <submittedName>
        <fullName evidence="8">Uncharacterized protein</fullName>
    </submittedName>
</protein>
<dbReference type="PANTHER" id="PTHR33680:SF1">
    <property type="entry name" value="OS05G0489500 PROTEIN"/>
    <property type="match status" value="1"/>
</dbReference>
<dbReference type="InterPro" id="IPR010666">
    <property type="entry name" value="Znf_GRF"/>
</dbReference>
<keyword evidence="2 4" id="KW-0863">Zinc-finger</keyword>
<dbReference type="AlphaFoldDB" id="A0AA88V4W2"/>
<dbReference type="PROSITE" id="PS51999">
    <property type="entry name" value="ZF_GRF"/>
    <property type="match status" value="1"/>
</dbReference>
<name>A0AA88V4W2_9ASTE</name>
<proteinExistence type="predicted"/>
<dbReference type="Proteomes" id="UP001188597">
    <property type="component" value="Unassembled WGS sequence"/>
</dbReference>
<dbReference type="PROSITE" id="PS50158">
    <property type="entry name" value="ZF_CCHC"/>
    <property type="match status" value="3"/>
</dbReference>
<feature type="region of interest" description="Disordered" evidence="5">
    <location>
        <begin position="217"/>
        <end position="237"/>
    </location>
</feature>
<gene>
    <name evidence="8" type="ORF">RJ639_020506</name>
</gene>
<dbReference type="Pfam" id="PF00098">
    <property type="entry name" value="zf-CCHC"/>
    <property type="match status" value="3"/>
</dbReference>
<evidence type="ECO:0000256" key="4">
    <source>
        <dbReference type="PROSITE-ProRule" id="PRU00047"/>
    </source>
</evidence>
<dbReference type="Pfam" id="PF06839">
    <property type="entry name" value="Zn_ribbon_GRF"/>
    <property type="match status" value="1"/>
</dbReference>
<feature type="domain" description="GRF-type" evidence="7">
    <location>
        <begin position="192"/>
        <end position="261"/>
    </location>
</feature>
<evidence type="ECO:0000256" key="1">
    <source>
        <dbReference type="ARBA" id="ARBA00022723"/>
    </source>
</evidence>
<dbReference type="InterPro" id="IPR036875">
    <property type="entry name" value="Znf_CCHC_sf"/>
</dbReference>
<evidence type="ECO:0000256" key="5">
    <source>
        <dbReference type="SAM" id="MobiDB-lite"/>
    </source>
</evidence>
<keyword evidence="3" id="KW-0862">Zinc</keyword>
<dbReference type="PANTHER" id="PTHR33680">
    <property type="entry name" value="OS07G0190500 PROTEIN"/>
    <property type="match status" value="1"/>
</dbReference>
<dbReference type="InterPro" id="IPR001878">
    <property type="entry name" value="Znf_CCHC"/>
</dbReference>
<feature type="region of interest" description="Disordered" evidence="5">
    <location>
        <begin position="77"/>
        <end position="103"/>
    </location>
</feature>